<name>K1QB75_MAGGI</name>
<feature type="region of interest" description="Disordered" evidence="1">
    <location>
        <begin position="185"/>
        <end position="222"/>
    </location>
</feature>
<evidence type="ECO:0000256" key="1">
    <source>
        <dbReference type="SAM" id="MobiDB-lite"/>
    </source>
</evidence>
<evidence type="ECO:0000313" key="3">
    <source>
        <dbReference type="EnsemblMetazoa" id="G26371.12:cds"/>
    </source>
</evidence>
<keyword evidence="4" id="KW-1185">Reference proteome</keyword>
<evidence type="ECO:0000313" key="2">
    <source>
        <dbReference type="EMBL" id="EKC28464.1"/>
    </source>
</evidence>
<gene>
    <name evidence="2" type="ORF">CGI_10027749</name>
</gene>
<accession>K1QB75</accession>
<dbReference type="Proteomes" id="UP000005408">
    <property type="component" value="Unassembled WGS sequence"/>
</dbReference>
<feature type="compositionally biased region" description="Pro residues" evidence="1">
    <location>
        <begin position="82"/>
        <end position="100"/>
    </location>
</feature>
<sequence>MAALAMSGAPPPLPSRDGRPPSNTLPRRASAHAPSRTQSQISSPRHRRPSEDELPPPPPRSRNDPLPPVPPSIQSLPRQDDLPPPPPRGKQDPLPPPPPSIGTLPHPRGNQQKQSSQYTSQTLPRNARSDTNLQSTAEKAAPRLPPRRNASLHGGHAPSVHNHVTNGSIPQRILENFDLESRFPFHDVNELPPPPEFKDVKKKYSSQEFERHRRRGAPNPNN</sequence>
<proteinExistence type="predicted"/>
<dbReference type="EnsemblMetazoa" id="G26371.12">
    <property type="protein sequence ID" value="G26371.12:cds"/>
    <property type="gene ID" value="G26371"/>
</dbReference>
<feature type="region of interest" description="Disordered" evidence="1">
    <location>
        <begin position="1"/>
        <end position="167"/>
    </location>
</feature>
<feature type="compositionally biased region" description="Low complexity" evidence="1">
    <location>
        <begin position="111"/>
        <end position="122"/>
    </location>
</feature>
<dbReference type="AlphaFoldDB" id="K1QB75"/>
<dbReference type="HOGENOM" id="CLU_1246422_0_0_1"/>
<reference evidence="3" key="2">
    <citation type="submission" date="2022-08" db="UniProtKB">
        <authorList>
            <consortium name="EnsemblMetazoa"/>
        </authorList>
    </citation>
    <scope>IDENTIFICATION</scope>
    <source>
        <strain evidence="3">05x7-T-G4-1.051#20</strain>
    </source>
</reference>
<evidence type="ECO:0000313" key="4">
    <source>
        <dbReference type="Proteomes" id="UP000005408"/>
    </source>
</evidence>
<reference evidence="2" key="1">
    <citation type="journal article" date="2012" name="Nature">
        <title>The oyster genome reveals stress adaptation and complexity of shell formation.</title>
        <authorList>
            <person name="Zhang G."/>
            <person name="Fang X."/>
            <person name="Guo X."/>
            <person name="Li L."/>
            <person name="Luo R."/>
            <person name="Xu F."/>
            <person name="Yang P."/>
            <person name="Zhang L."/>
            <person name="Wang X."/>
            <person name="Qi H."/>
            <person name="Xiong Z."/>
            <person name="Que H."/>
            <person name="Xie Y."/>
            <person name="Holland P.W."/>
            <person name="Paps J."/>
            <person name="Zhu Y."/>
            <person name="Wu F."/>
            <person name="Chen Y."/>
            <person name="Wang J."/>
            <person name="Peng C."/>
            <person name="Meng J."/>
            <person name="Yang L."/>
            <person name="Liu J."/>
            <person name="Wen B."/>
            <person name="Zhang N."/>
            <person name="Huang Z."/>
            <person name="Zhu Q."/>
            <person name="Feng Y."/>
            <person name="Mount A."/>
            <person name="Hedgecock D."/>
            <person name="Xu Z."/>
            <person name="Liu Y."/>
            <person name="Domazet-Loso T."/>
            <person name="Du Y."/>
            <person name="Sun X."/>
            <person name="Zhang S."/>
            <person name="Liu B."/>
            <person name="Cheng P."/>
            <person name="Jiang X."/>
            <person name="Li J."/>
            <person name="Fan D."/>
            <person name="Wang W."/>
            <person name="Fu W."/>
            <person name="Wang T."/>
            <person name="Wang B."/>
            <person name="Zhang J."/>
            <person name="Peng Z."/>
            <person name="Li Y."/>
            <person name="Li N."/>
            <person name="Wang J."/>
            <person name="Chen M."/>
            <person name="He Y."/>
            <person name="Tan F."/>
            <person name="Song X."/>
            <person name="Zheng Q."/>
            <person name="Huang R."/>
            <person name="Yang H."/>
            <person name="Du X."/>
            <person name="Chen L."/>
            <person name="Yang M."/>
            <person name="Gaffney P.M."/>
            <person name="Wang S."/>
            <person name="Luo L."/>
            <person name="She Z."/>
            <person name="Ming Y."/>
            <person name="Huang W."/>
            <person name="Zhang S."/>
            <person name="Huang B."/>
            <person name="Zhang Y."/>
            <person name="Qu T."/>
            <person name="Ni P."/>
            <person name="Miao G."/>
            <person name="Wang J."/>
            <person name="Wang Q."/>
            <person name="Steinberg C.E."/>
            <person name="Wang H."/>
            <person name="Li N."/>
            <person name="Qian L."/>
            <person name="Zhang G."/>
            <person name="Li Y."/>
            <person name="Yang H."/>
            <person name="Liu X."/>
            <person name="Wang J."/>
            <person name="Yin Y."/>
            <person name="Wang J."/>
        </authorList>
    </citation>
    <scope>NUCLEOTIDE SEQUENCE [LARGE SCALE GENOMIC DNA]</scope>
    <source>
        <strain evidence="2">05x7-T-G4-1.051#20</strain>
    </source>
</reference>
<organism evidence="2">
    <name type="scientific">Magallana gigas</name>
    <name type="common">Pacific oyster</name>
    <name type="synonym">Crassostrea gigas</name>
    <dbReference type="NCBI Taxonomy" id="29159"/>
    <lineage>
        <taxon>Eukaryota</taxon>
        <taxon>Metazoa</taxon>
        <taxon>Spiralia</taxon>
        <taxon>Lophotrochozoa</taxon>
        <taxon>Mollusca</taxon>
        <taxon>Bivalvia</taxon>
        <taxon>Autobranchia</taxon>
        <taxon>Pteriomorphia</taxon>
        <taxon>Ostreida</taxon>
        <taxon>Ostreoidea</taxon>
        <taxon>Ostreidae</taxon>
        <taxon>Magallana</taxon>
    </lineage>
</organism>
<dbReference type="EMBL" id="JH816453">
    <property type="protein sequence ID" value="EKC28464.1"/>
    <property type="molecule type" value="Genomic_DNA"/>
</dbReference>
<feature type="compositionally biased region" description="Pro residues" evidence="1">
    <location>
        <begin position="55"/>
        <end position="71"/>
    </location>
</feature>
<protein>
    <submittedName>
        <fullName evidence="2 3">Uncharacterized protein</fullName>
    </submittedName>
</protein>